<organism evidence="8 9">
    <name type="scientific">[Candida] railenensis</name>
    <dbReference type="NCBI Taxonomy" id="45579"/>
    <lineage>
        <taxon>Eukaryota</taxon>
        <taxon>Fungi</taxon>
        <taxon>Dikarya</taxon>
        <taxon>Ascomycota</taxon>
        <taxon>Saccharomycotina</taxon>
        <taxon>Pichiomycetes</taxon>
        <taxon>Debaryomycetaceae</taxon>
        <taxon>Kurtzmaniella</taxon>
    </lineage>
</organism>
<reference evidence="8" key="1">
    <citation type="submission" date="2022-03" db="EMBL/GenBank/DDBJ databases">
        <authorList>
            <person name="Legras J.-L."/>
            <person name="Devillers H."/>
            <person name="Grondin C."/>
        </authorList>
    </citation>
    <scope>NUCLEOTIDE SEQUENCE</scope>
    <source>
        <strain evidence="8">CLIB 1423</strain>
    </source>
</reference>
<feature type="transmembrane region" description="Helical" evidence="7">
    <location>
        <begin position="81"/>
        <end position="99"/>
    </location>
</feature>
<evidence type="ECO:0000256" key="5">
    <source>
        <dbReference type="ARBA" id="ARBA00022989"/>
    </source>
</evidence>
<sequence>MISSLVQVFGGCCTNVFVLDKLMAKNDTIPSDNSSKSLASLITFSQFLFVSMASYTHNTDFKNGQWSRLYLKKSNVPMRKWLALVSMYFAISLMSNWTFSCNISVPMYIVFRSSGTVITMLVGWMFGGKSYNTSQVVSCCVITLGVLINSLPADLSDERSLSFEIEPKFLLGITLLMVSTLLSAFMGLYSESIHSKYGNQWKESLFYSHFLALPLFLVVFPQIKAEFIQVWKVDNISRDAFQYLVPFGIVVSDQSVSLLFNVVSQYICIRGVSLLVGSNSALTVTVILLIRKILSLFISIACFGHELTRNGLIGGSMVLSGAVLYSLAGQKNKKKSLKKGKKDI</sequence>
<dbReference type="Pfam" id="PF08449">
    <property type="entry name" value="UAA"/>
    <property type="match status" value="1"/>
</dbReference>
<evidence type="ECO:0000256" key="1">
    <source>
        <dbReference type="ARBA" id="ARBA00004127"/>
    </source>
</evidence>
<feature type="transmembrane region" description="Helical" evidence="7">
    <location>
        <begin position="133"/>
        <end position="149"/>
    </location>
</feature>
<dbReference type="GO" id="GO:0005464">
    <property type="term" value="F:UDP-xylose transmembrane transporter activity"/>
    <property type="evidence" value="ECO:0007669"/>
    <property type="project" value="TreeGrafter"/>
</dbReference>
<feature type="transmembrane region" description="Helical" evidence="7">
    <location>
        <begin position="205"/>
        <end position="223"/>
    </location>
</feature>
<dbReference type="SUPFAM" id="SSF103481">
    <property type="entry name" value="Multidrug resistance efflux transporter EmrE"/>
    <property type="match status" value="1"/>
</dbReference>
<gene>
    <name evidence="8" type="ORF">CLIB1423_05S02476</name>
</gene>
<proteinExistence type="predicted"/>
<keyword evidence="2" id="KW-0813">Transport</keyword>
<dbReference type="GO" id="GO:0005789">
    <property type="term" value="C:endoplasmic reticulum membrane"/>
    <property type="evidence" value="ECO:0007669"/>
    <property type="project" value="TreeGrafter"/>
</dbReference>
<evidence type="ECO:0000256" key="7">
    <source>
        <dbReference type="SAM" id="Phobius"/>
    </source>
</evidence>
<keyword evidence="6 7" id="KW-0472">Membrane</keyword>
<dbReference type="InterPro" id="IPR037185">
    <property type="entry name" value="EmrE-like"/>
</dbReference>
<evidence type="ECO:0000313" key="9">
    <source>
        <dbReference type="Proteomes" id="UP000837801"/>
    </source>
</evidence>
<feature type="transmembrane region" description="Helical" evidence="7">
    <location>
        <begin position="243"/>
        <end position="269"/>
    </location>
</feature>
<feature type="transmembrane region" description="Helical" evidence="7">
    <location>
        <begin position="105"/>
        <end position="126"/>
    </location>
</feature>
<evidence type="ECO:0000256" key="6">
    <source>
        <dbReference type="ARBA" id="ARBA00023136"/>
    </source>
</evidence>
<keyword evidence="3" id="KW-0762">Sugar transport</keyword>
<protein>
    <submittedName>
        <fullName evidence="8">UDP-N-acetylglucosamine transporter Yea4p</fullName>
    </submittedName>
</protein>
<feature type="transmembrane region" description="Helical" evidence="7">
    <location>
        <begin position="307"/>
        <end position="328"/>
    </location>
</feature>
<evidence type="ECO:0000256" key="2">
    <source>
        <dbReference type="ARBA" id="ARBA00022448"/>
    </source>
</evidence>
<dbReference type="InterPro" id="IPR013657">
    <property type="entry name" value="SCL35B1-4/HUT1"/>
</dbReference>
<keyword evidence="4 7" id="KW-0812">Transmembrane</keyword>
<dbReference type="GO" id="GO:0005462">
    <property type="term" value="F:UDP-N-acetylglucosamine transmembrane transporter activity"/>
    <property type="evidence" value="ECO:0007669"/>
    <property type="project" value="TreeGrafter"/>
</dbReference>
<name>A0A9P0VX16_9ASCO</name>
<accession>A0A9P0VX16</accession>
<dbReference type="PANTHER" id="PTHR10778">
    <property type="entry name" value="SOLUTE CARRIER FAMILY 35 MEMBER B"/>
    <property type="match status" value="1"/>
</dbReference>
<evidence type="ECO:0000313" key="8">
    <source>
        <dbReference type="EMBL" id="CAH2351967.1"/>
    </source>
</evidence>
<dbReference type="GO" id="GO:0000139">
    <property type="term" value="C:Golgi membrane"/>
    <property type="evidence" value="ECO:0007669"/>
    <property type="project" value="TreeGrafter"/>
</dbReference>
<feature type="transmembrane region" description="Helical" evidence="7">
    <location>
        <begin position="169"/>
        <end position="189"/>
    </location>
</feature>
<keyword evidence="9" id="KW-1185">Reference proteome</keyword>
<keyword evidence="5 7" id="KW-1133">Transmembrane helix</keyword>
<dbReference type="EMBL" id="CAKXYY010000005">
    <property type="protein sequence ID" value="CAH2351967.1"/>
    <property type="molecule type" value="Genomic_DNA"/>
</dbReference>
<dbReference type="PANTHER" id="PTHR10778:SF4">
    <property type="entry name" value="NUCLEOTIDE SUGAR TRANSPORTER SLC35B4"/>
    <property type="match status" value="1"/>
</dbReference>
<dbReference type="OrthoDB" id="999962at2759"/>
<evidence type="ECO:0000256" key="3">
    <source>
        <dbReference type="ARBA" id="ARBA00022597"/>
    </source>
</evidence>
<dbReference type="Proteomes" id="UP000837801">
    <property type="component" value="Unassembled WGS sequence"/>
</dbReference>
<comment type="subcellular location">
    <subcellularLocation>
        <location evidence="1">Endomembrane system</location>
        <topology evidence="1">Multi-pass membrane protein</topology>
    </subcellularLocation>
</comment>
<dbReference type="NCBIfam" id="TIGR00803">
    <property type="entry name" value="nst"/>
    <property type="match status" value="1"/>
</dbReference>
<dbReference type="AlphaFoldDB" id="A0A9P0VX16"/>
<evidence type="ECO:0000256" key="4">
    <source>
        <dbReference type="ARBA" id="ARBA00022692"/>
    </source>
</evidence>
<comment type="caution">
    <text evidence="8">The sequence shown here is derived from an EMBL/GenBank/DDBJ whole genome shotgun (WGS) entry which is preliminary data.</text>
</comment>